<evidence type="ECO:0000313" key="9">
    <source>
        <dbReference type="Proteomes" id="UP000548582"/>
    </source>
</evidence>
<feature type="transmembrane region" description="Helical" evidence="7">
    <location>
        <begin position="135"/>
        <end position="155"/>
    </location>
</feature>
<evidence type="ECO:0000256" key="4">
    <source>
        <dbReference type="ARBA" id="ARBA00022692"/>
    </source>
</evidence>
<dbReference type="AlphaFoldDB" id="A0A848ECE9"/>
<dbReference type="RefSeq" id="WP_170054033.1">
    <property type="nucleotide sequence ID" value="NZ_JABBKX010000003.1"/>
</dbReference>
<dbReference type="PANTHER" id="PTHR38596">
    <property type="entry name" value="UPF0114 PROTEIN YQHA"/>
    <property type="match status" value="1"/>
</dbReference>
<reference evidence="8 9" key="1">
    <citation type="submission" date="2020-03" db="EMBL/GenBank/DDBJ databases">
        <authorList>
            <person name="Sun Q."/>
        </authorList>
    </citation>
    <scope>NUCLEOTIDE SEQUENCE [LARGE SCALE GENOMIC DNA]</scope>
    <source>
        <strain evidence="8 9">JC162</strain>
    </source>
</reference>
<dbReference type="PANTHER" id="PTHR38596:SF1">
    <property type="entry name" value="UPF0114 PROTEIN YQHA"/>
    <property type="match status" value="1"/>
</dbReference>
<evidence type="ECO:0000313" key="8">
    <source>
        <dbReference type="EMBL" id="NMJ41792.1"/>
    </source>
</evidence>
<accession>A0A848ECE9</accession>
<evidence type="ECO:0000256" key="3">
    <source>
        <dbReference type="ARBA" id="ARBA00022475"/>
    </source>
</evidence>
<sequence length="170" mass="18304">MRPILANLILTSRWIAAIFLLGLTAALALFAVRYVAKVAKFGMTVFSSPQDQALLDLLHILDWTLVSALVVMVILASWDSLVSPFDPESKASGIAWERKLDPGNLKVKLAGSIVAISSIQLLQMFLRADVYSDRTLAWAVGLHGVFLAGALILAITDRVSAASVGRDGKD</sequence>
<dbReference type="Proteomes" id="UP000548582">
    <property type="component" value="Unassembled WGS sequence"/>
</dbReference>
<dbReference type="Pfam" id="PF03350">
    <property type="entry name" value="UPF0114"/>
    <property type="match status" value="1"/>
</dbReference>
<name>A0A848ECE9_9PROT</name>
<comment type="similarity">
    <text evidence="2 7">Belongs to the UPF0114 family.</text>
</comment>
<comment type="caution">
    <text evidence="8">The sequence shown here is derived from an EMBL/GenBank/DDBJ whole genome shotgun (WGS) entry which is preliminary data.</text>
</comment>
<dbReference type="InterPro" id="IPR005134">
    <property type="entry name" value="UPF0114"/>
</dbReference>
<keyword evidence="9" id="KW-1185">Reference proteome</keyword>
<keyword evidence="5 7" id="KW-1133">Transmembrane helix</keyword>
<keyword evidence="6 7" id="KW-0472">Membrane</keyword>
<feature type="transmembrane region" description="Helical" evidence="7">
    <location>
        <begin position="14"/>
        <end position="36"/>
    </location>
</feature>
<evidence type="ECO:0000256" key="2">
    <source>
        <dbReference type="ARBA" id="ARBA00005774"/>
    </source>
</evidence>
<dbReference type="GO" id="GO:0005886">
    <property type="term" value="C:plasma membrane"/>
    <property type="evidence" value="ECO:0007669"/>
    <property type="project" value="UniProtKB-SubCell"/>
</dbReference>
<comment type="subcellular location">
    <subcellularLocation>
        <location evidence="1 7">Cell membrane</location>
        <topology evidence="1 7">Multi-pass membrane protein</topology>
    </subcellularLocation>
</comment>
<evidence type="ECO:0000256" key="6">
    <source>
        <dbReference type="ARBA" id="ARBA00023136"/>
    </source>
</evidence>
<dbReference type="InterPro" id="IPR020761">
    <property type="entry name" value="UPF0114_bac"/>
</dbReference>
<keyword evidence="4 7" id="KW-0812">Transmembrane</keyword>
<protein>
    <recommendedName>
        <fullName evidence="7">UPF0114 protein GWK16_11100</fullName>
    </recommendedName>
</protein>
<feature type="transmembrane region" description="Helical" evidence="7">
    <location>
        <begin position="57"/>
        <end position="78"/>
    </location>
</feature>
<proteinExistence type="inferred from homology"/>
<dbReference type="EMBL" id="JABBKX010000003">
    <property type="protein sequence ID" value="NMJ41792.1"/>
    <property type="molecule type" value="Genomic_DNA"/>
</dbReference>
<keyword evidence="3 7" id="KW-1003">Cell membrane</keyword>
<evidence type="ECO:0000256" key="1">
    <source>
        <dbReference type="ARBA" id="ARBA00004651"/>
    </source>
</evidence>
<evidence type="ECO:0000256" key="5">
    <source>
        <dbReference type="ARBA" id="ARBA00022989"/>
    </source>
</evidence>
<gene>
    <name evidence="8" type="ORF">GWK16_11100</name>
</gene>
<evidence type="ECO:0000256" key="7">
    <source>
        <dbReference type="HAMAP-Rule" id="MF_00143"/>
    </source>
</evidence>
<organism evidence="8 9">
    <name type="scientific">Neoroseomonas marina</name>
    <dbReference type="NCBI Taxonomy" id="1232220"/>
    <lineage>
        <taxon>Bacteria</taxon>
        <taxon>Pseudomonadati</taxon>
        <taxon>Pseudomonadota</taxon>
        <taxon>Alphaproteobacteria</taxon>
        <taxon>Acetobacterales</taxon>
        <taxon>Acetobacteraceae</taxon>
        <taxon>Neoroseomonas</taxon>
    </lineage>
</organism>
<dbReference type="HAMAP" id="MF_00143">
    <property type="entry name" value="UPF0114"/>
    <property type="match status" value="1"/>
</dbReference>